<proteinExistence type="predicted"/>
<feature type="transmembrane region" description="Helical" evidence="1">
    <location>
        <begin position="29"/>
        <end position="48"/>
    </location>
</feature>
<evidence type="ECO:0000313" key="3">
    <source>
        <dbReference type="Proteomes" id="UP000034072"/>
    </source>
</evidence>
<accession>A0A0G0QLB6</accession>
<dbReference type="EMBL" id="LBXZ01000001">
    <property type="protein sequence ID" value="KKR41214.1"/>
    <property type="molecule type" value="Genomic_DNA"/>
</dbReference>
<reference evidence="2 3" key="1">
    <citation type="journal article" date="2015" name="Nature">
        <title>rRNA introns, odd ribosomes, and small enigmatic genomes across a large radiation of phyla.</title>
        <authorList>
            <person name="Brown C.T."/>
            <person name="Hug L.A."/>
            <person name="Thomas B.C."/>
            <person name="Sharon I."/>
            <person name="Castelle C.J."/>
            <person name="Singh A."/>
            <person name="Wilkins M.J."/>
            <person name="Williams K.H."/>
            <person name="Banfield J.F."/>
        </authorList>
    </citation>
    <scope>NUCLEOTIDE SEQUENCE [LARGE SCALE GENOMIC DNA]</scope>
</reference>
<sequence>MAILLFSFGVVSAIMVMLAGLEKNHIKPVFIAAPFMFFMAAAVARYLGL</sequence>
<name>A0A0G0QLB6_9BACT</name>
<protein>
    <submittedName>
        <fullName evidence="2">Uncharacterized protein</fullName>
    </submittedName>
</protein>
<organism evidence="2 3">
    <name type="scientific">Candidatus Yanofskybacteria bacterium GW2011_GWE2_40_11</name>
    <dbReference type="NCBI Taxonomy" id="1619033"/>
    <lineage>
        <taxon>Bacteria</taxon>
        <taxon>Candidatus Yanofskyibacteriota</taxon>
    </lineage>
</organism>
<gene>
    <name evidence="2" type="ORF">UT75_C0001G0118</name>
</gene>
<dbReference type="AlphaFoldDB" id="A0A0G0QLB6"/>
<keyword evidence="1" id="KW-0812">Transmembrane</keyword>
<comment type="caution">
    <text evidence="2">The sequence shown here is derived from an EMBL/GenBank/DDBJ whole genome shotgun (WGS) entry which is preliminary data.</text>
</comment>
<evidence type="ECO:0000256" key="1">
    <source>
        <dbReference type="SAM" id="Phobius"/>
    </source>
</evidence>
<dbReference type="Proteomes" id="UP000034072">
    <property type="component" value="Unassembled WGS sequence"/>
</dbReference>
<keyword evidence="1" id="KW-0472">Membrane</keyword>
<evidence type="ECO:0000313" key="2">
    <source>
        <dbReference type="EMBL" id="KKR41214.1"/>
    </source>
</evidence>
<keyword evidence="1" id="KW-1133">Transmembrane helix</keyword>